<organism evidence="1">
    <name type="scientific">marine metagenome</name>
    <dbReference type="NCBI Taxonomy" id="408172"/>
    <lineage>
        <taxon>unclassified sequences</taxon>
        <taxon>metagenomes</taxon>
        <taxon>ecological metagenomes</taxon>
    </lineage>
</organism>
<name>A0A382Q7Z7_9ZZZZ</name>
<dbReference type="AlphaFoldDB" id="A0A382Q7Z7"/>
<protein>
    <recommendedName>
        <fullName evidence="2">Phosphoribosyl-AMP cyclohydrolase</fullName>
    </recommendedName>
</protein>
<evidence type="ECO:0008006" key="2">
    <source>
        <dbReference type="Google" id="ProtNLM"/>
    </source>
</evidence>
<reference evidence="1" key="1">
    <citation type="submission" date="2018-05" db="EMBL/GenBank/DDBJ databases">
        <authorList>
            <person name="Lanie J.A."/>
            <person name="Ng W.-L."/>
            <person name="Kazmierczak K.M."/>
            <person name="Andrzejewski T.M."/>
            <person name="Davidsen T.M."/>
            <person name="Wayne K.J."/>
            <person name="Tettelin H."/>
            <person name="Glass J.I."/>
            <person name="Rusch D."/>
            <person name="Podicherti R."/>
            <person name="Tsui H.-C.T."/>
            <person name="Winkler M.E."/>
        </authorList>
    </citation>
    <scope>NUCLEOTIDE SEQUENCE</scope>
</reference>
<dbReference type="Gene3D" id="3.10.450.50">
    <property type="match status" value="1"/>
</dbReference>
<accession>A0A382Q7Z7</accession>
<proteinExistence type="predicted"/>
<gene>
    <name evidence="1" type="ORF">METZ01_LOCUS334568</name>
</gene>
<evidence type="ECO:0000313" key="1">
    <source>
        <dbReference type="EMBL" id="SVC81714.1"/>
    </source>
</evidence>
<dbReference type="EMBL" id="UINC01112628">
    <property type="protein sequence ID" value="SVC81714.1"/>
    <property type="molecule type" value="Genomic_DNA"/>
</dbReference>
<sequence length="154" mass="17552">MTKYNDINSIEVEDFLNSWKDGVIDIGIAYQEGNDYREKARAFIETHYAFDIGDVLFKPTYTNDVVFRNNPEDALSYFVAGDISEDSGFAIKPWEDIKASEINFLIEENLCAVMGILNLKSLNSENKTKIAFTFILVKGNDELKIKIHHSSELN</sequence>